<dbReference type="AlphaFoldDB" id="A0A7C9JEN0"/>
<comment type="cofactor">
    <cofactor evidence="3">
        <name>Zn(2+)</name>
        <dbReference type="ChEBI" id="CHEBI:29105"/>
    </cofactor>
</comment>
<dbReference type="Gene3D" id="1.20.1090.10">
    <property type="entry name" value="Dehydroquinate synthase-like - alpha domain"/>
    <property type="match status" value="1"/>
</dbReference>
<dbReference type="SUPFAM" id="SSF56796">
    <property type="entry name" value="Dehydroquinate synthase-like"/>
    <property type="match status" value="1"/>
</dbReference>
<evidence type="ECO:0000256" key="2">
    <source>
        <dbReference type="ARBA" id="ARBA00001911"/>
    </source>
</evidence>
<feature type="binding site" evidence="19">
    <location>
        <begin position="176"/>
        <end position="179"/>
    </location>
    <ligand>
        <name>NAD(+)</name>
        <dbReference type="ChEBI" id="CHEBI:57540"/>
    </ligand>
</feature>
<keyword evidence="10 19" id="KW-0963">Cytoplasm</keyword>
<evidence type="ECO:0000256" key="9">
    <source>
        <dbReference type="ARBA" id="ARBA00017684"/>
    </source>
</evidence>
<dbReference type="GO" id="GO:0000166">
    <property type="term" value="F:nucleotide binding"/>
    <property type="evidence" value="ECO:0007669"/>
    <property type="project" value="UniProtKB-KW"/>
</dbReference>
<dbReference type="GO" id="GO:0005737">
    <property type="term" value="C:cytoplasm"/>
    <property type="evidence" value="ECO:0007669"/>
    <property type="project" value="UniProtKB-SubCell"/>
</dbReference>
<comment type="cofactor">
    <cofactor evidence="19">
        <name>Co(2+)</name>
        <dbReference type="ChEBI" id="CHEBI:48828"/>
    </cofactor>
    <cofactor evidence="19">
        <name>Zn(2+)</name>
        <dbReference type="ChEBI" id="CHEBI:29105"/>
    </cofactor>
    <text evidence="19">Binds 1 divalent metal cation per subunit. Can use either Co(2+) or Zn(2+).</text>
</comment>
<dbReference type="EMBL" id="QWKH01000078">
    <property type="protein sequence ID" value="NBI35139.1"/>
    <property type="molecule type" value="Genomic_DNA"/>
</dbReference>
<comment type="subcellular location">
    <subcellularLocation>
        <location evidence="5 19">Cytoplasm</location>
    </subcellularLocation>
</comment>
<organism evidence="22">
    <name type="scientific">Muribaculaceae bacterium Z82</name>
    <dbReference type="NCBI Taxonomy" id="2304548"/>
    <lineage>
        <taxon>Bacteria</taxon>
        <taxon>Pseudomonadati</taxon>
        <taxon>Bacteroidota</taxon>
        <taxon>Bacteroidia</taxon>
        <taxon>Bacteroidales</taxon>
        <taxon>Muribaculaceae</taxon>
    </lineage>
</organism>
<comment type="function">
    <text evidence="4 19">Catalyzes the conversion of 3-deoxy-D-arabino-heptulosonate 7-phosphate (DAHP) to dehydroquinate (DHQ).</text>
</comment>
<feature type="binding site" evidence="19">
    <location>
        <position position="191"/>
    </location>
    <ligand>
        <name>Zn(2+)</name>
        <dbReference type="ChEBI" id="CHEBI:29105"/>
    </ligand>
</feature>
<keyword evidence="13 19" id="KW-0547">Nucleotide-binding</keyword>
<keyword evidence="15 19" id="KW-0520">NAD</keyword>
<evidence type="ECO:0000256" key="3">
    <source>
        <dbReference type="ARBA" id="ARBA00001947"/>
    </source>
</evidence>
<reference evidence="22" key="1">
    <citation type="submission" date="2018-08" db="EMBL/GenBank/DDBJ databases">
        <title>Murine metabolic-syndrome-specific gut microbial biobank.</title>
        <authorList>
            <person name="Liu C."/>
        </authorList>
    </citation>
    <scope>NUCLEOTIDE SEQUENCE [LARGE SCALE GENOMIC DNA]</scope>
    <source>
        <strain evidence="22">Z82</strain>
    </source>
</reference>
<dbReference type="FunFam" id="3.40.50.1970:FF:000007">
    <property type="entry name" value="Pentafunctional AROM polypeptide"/>
    <property type="match status" value="1"/>
</dbReference>
<dbReference type="Pfam" id="PF01761">
    <property type="entry name" value="DHQ_synthase"/>
    <property type="match status" value="1"/>
</dbReference>
<dbReference type="PANTHER" id="PTHR43622">
    <property type="entry name" value="3-DEHYDROQUINATE SYNTHASE"/>
    <property type="match status" value="1"/>
</dbReference>
<evidence type="ECO:0000256" key="7">
    <source>
        <dbReference type="ARBA" id="ARBA00005412"/>
    </source>
</evidence>
<dbReference type="PANTHER" id="PTHR43622:SF7">
    <property type="entry name" value="3-DEHYDROQUINATE SYNTHASE, CHLOROPLASTIC"/>
    <property type="match status" value="1"/>
</dbReference>
<comment type="pathway">
    <text evidence="6 19">Metabolic intermediate biosynthesis; chorismate biosynthesis; chorismate from D-erythrose 4-phosphate and phosphoenolpyruvate: step 2/7.</text>
</comment>
<feature type="domain" description="3-dehydroquinate synthase C-terminal" evidence="21">
    <location>
        <begin position="188"/>
        <end position="332"/>
    </location>
</feature>
<evidence type="ECO:0000256" key="12">
    <source>
        <dbReference type="ARBA" id="ARBA00022723"/>
    </source>
</evidence>
<dbReference type="InterPro" id="IPR030960">
    <property type="entry name" value="DHQS/DOIS_N"/>
</dbReference>
<evidence type="ECO:0000256" key="4">
    <source>
        <dbReference type="ARBA" id="ARBA00003485"/>
    </source>
</evidence>
<comment type="cofactor">
    <cofactor evidence="2 19">
        <name>NAD(+)</name>
        <dbReference type="ChEBI" id="CHEBI:57540"/>
    </cofactor>
</comment>
<evidence type="ECO:0000256" key="11">
    <source>
        <dbReference type="ARBA" id="ARBA00022605"/>
    </source>
</evidence>
<keyword evidence="11 19" id="KW-0028">Amino-acid biosynthesis</keyword>
<keyword evidence="17 19" id="KW-0456">Lyase</keyword>
<dbReference type="InterPro" id="IPR050071">
    <property type="entry name" value="Dehydroquinate_synthase"/>
</dbReference>
<dbReference type="GO" id="GO:0003856">
    <property type="term" value="F:3-dehydroquinate synthase activity"/>
    <property type="evidence" value="ECO:0007669"/>
    <property type="project" value="UniProtKB-UniRule"/>
</dbReference>
<dbReference type="GO" id="GO:0046872">
    <property type="term" value="F:metal ion binding"/>
    <property type="evidence" value="ECO:0007669"/>
    <property type="project" value="UniProtKB-KW"/>
</dbReference>
<evidence type="ECO:0000256" key="17">
    <source>
        <dbReference type="ARBA" id="ARBA00023239"/>
    </source>
</evidence>
<dbReference type="PIRSF" id="PIRSF001455">
    <property type="entry name" value="DHQ_synth"/>
    <property type="match status" value="1"/>
</dbReference>
<dbReference type="GO" id="GO:0008652">
    <property type="term" value="P:amino acid biosynthetic process"/>
    <property type="evidence" value="ECO:0007669"/>
    <property type="project" value="UniProtKB-KW"/>
</dbReference>
<evidence type="ECO:0000256" key="15">
    <source>
        <dbReference type="ARBA" id="ARBA00023027"/>
    </source>
</evidence>
<comment type="caution">
    <text evidence="22">The sequence shown here is derived from an EMBL/GenBank/DDBJ whole genome shotgun (WGS) entry which is preliminary data.</text>
</comment>
<dbReference type="EC" id="4.2.3.4" evidence="8 19"/>
<gene>
    <name evidence="19 22" type="primary">aroB</name>
    <name evidence="22" type="ORF">D1639_08890</name>
</gene>
<accession>A0A7C9JEN0</accession>
<protein>
    <recommendedName>
        <fullName evidence="9 19">3-dehydroquinate synthase</fullName>
        <shortName evidence="19">DHQS</shortName>
        <ecNumber evidence="8 19">4.2.3.4</ecNumber>
    </recommendedName>
</protein>
<evidence type="ECO:0000256" key="18">
    <source>
        <dbReference type="ARBA" id="ARBA00023285"/>
    </source>
</evidence>
<proteinExistence type="inferred from homology"/>
<evidence type="ECO:0000256" key="19">
    <source>
        <dbReference type="HAMAP-Rule" id="MF_00110"/>
    </source>
</evidence>
<evidence type="ECO:0000256" key="1">
    <source>
        <dbReference type="ARBA" id="ARBA00001393"/>
    </source>
</evidence>
<dbReference type="HAMAP" id="MF_00110">
    <property type="entry name" value="DHQ_synthase"/>
    <property type="match status" value="1"/>
</dbReference>
<dbReference type="UniPathway" id="UPA00053">
    <property type="reaction ID" value="UER00085"/>
</dbReference>
<dbReference type="GO" id="GO:0009423">
    <property type="term" value="P:chorismate biosynthetic process"/>
    <property type="evidence" value="ECO:0007669"/>
    <property type="project" value="UniProtKB-UniRule"/>
</dbReference>
<dbReference type="Gene3D" id="3.40.50.1970">
    <property type="match status" value="1"/>
</dbReference>
<evidence type="ECO:0000256" key="14">
    <source>
        <dbReference type="ARBA" id="ARBA00022833"/>
    </source>
</evidence>
<feature type="binding site" evidence="19">
    <location>
        <position position="272"/>
    </location>
    <ligand>
        <name>Zn(2+)</name>
        <dbReference type="ChEBI" id="CHEBI:29105"/>
    </ligand>
</feature>
<evidence type="ECO:0000256" key="16">
    <source>
        <dbReference type="ARBA" id="ARBA00023141"/>
    </source>
</evidence>
<dbReference type="InterPro" id="IPR016037">
    <property type="entry name" value="DHQ_synth_AroB"/>
</dbReference>
<evidence type="ECO:0000313" key="22">
    <source>
        <dbReference type="EMBL" id="NBI35139.1"/>
    </source>
</evidence>
<keyword evidence="16 19" id="KW-0057">Aromatic amino acid biosynthesis</keyword>
<comment type="caution">
    <text evidence="19">Lacks conserved residue(s) required for the propagation of feature annotation.</text>
</comment>
<evidence type="ECO:0000256" key="8">
    <source>
        <dbReference type="ARBA" id="ARBA00013031"/>
    </source>
</evidence>
<dbReference type="GO" id="GO:0009073">
    <property type="term" value="P:aromatic amino acid family biosynthetic process"/>
    <property type="evidence" value="ECO:0007669"/>
    <property type="project" value="UniProtKB-KW"/>
</dbReference>
<dbReference type="CDD" id="cd08195">
    <property type="entry name" value="DHQS"/>
    <property type="match status" value="1"/>
</dbReference>
<keyword evidence="14 19" id="KW-0862">Zinc</keyword>
<dbReference type="NCBIfam" id="TIGR01357">
    <property type="entry name" value="aroB"/>
    <property type="match status" value="1"/>
</dbReference>
<dbReference type="Pfam" id="PF24621">
    <property type="entry name" value="DHQS_C"/>
    <property type="match status" value="1"/>
</dbReference>
<evidence type="ECO:0000256" key="5">
    <source>
        <dbReference type="ARBA" id="ARBA00004496"/>
    </source>
</evidence>
<feature type="binding site" evidence="19">
    <location>
        <begin position="136"/>
        <end position="137"/>
    </location>
    <ligand>
        <name>NAD(+)</name>
        <dbReference type="ChEBI" id="CHEBI:57540"/>
    </ligand>
</feature>
<name>A0A7C9JEN0_9BACT</name>
<feature type="binding site" evidence="19">
    <location>
        <begin position="112"/>
        <end position="116"/>
    </location>
    <ligand>
        <name>NAD(+)</name>
        <dbReference type="ChEBI" id="CHEBI:57540"/>
    </ligand>
</feature>
<dbReference type="InterPro" id="IPR030963">
    <property type="entry name" value="DHQ_synth_fam"/>
</dbReference>
<keyword evidence="12 19" id="KW-0479">Metal-binding</keyword>
<feature type="binding site" evidence="19">
    <location>
        <position position="149"/>
    </location>
    <ligand>
        <name>NAD(+)</name>
        <dbReference type="ChEBI" id="CHEBI:57540"/>
    </ligand>
</feature>
<evidence type="ECO:0000259" key="21">
    <source>
        <dbReference type="Pfam" id="PF24621"/>
    </source>
</evidence>
<comment type="similarity">
    <text evidence="7 19">Belongs to the sugar phosphate cyclases superfamily. Dehydroquinate synthase family.</text>
</comment>
<feature type="binding site" evidence="19">
    <location>
        <position position="158"/>
    </location>
    <ligand>
        <name>NAD(+)</name>
        <dbReference type="ChEBI" id="CHEBI:57540"/>
    </ligand>
</feature>
<sequence length="369" mass="38736">MPATKVVVNIPGEEAYDVRIGQGILQSLGEKLSQVPALSKAKRLLVVTDDTVAPLYLKQAKDALGAFGAPVADISVPAGEEAKSLAVAGELWEAMAMLGLGRDSAVVALGGGVVGDLAGFVGSTFMRGLPVVQVPTTLLSMVDSSVGGKTAVNLEAGKNLVGTFWQPAYVCADTATLATLPEREWACGCAEVAKSAVIDSDDFFFWLLGNADAMAARNADVVQQAIARCVVFKANVVSRDKTESCGVRECLNYGHTLAHGIEKLAGYGTFSHGAAVAEGMRFAARMAEVLLGTSPEFVETQGQLLDALGLPAFEWRAPAADMLAAMKHDKKTRGGSIRFVLPRDVGDWVVQAVEDAVVLEALEEWVAAV</sequence>
<feature type="binding site" evidence="19">
    <location>
        <position position="255"/>
    </location>
    <ligand>
        <name>Zn(2+)</name>
        <dbReference type="ChEBI" id="CHEBI:29105"/>
    </ligand>
</feature>
<evidence type="ECO:0000259" key="20">
    <source>
        <dbReference type="Pfam" id="PF01761"/>
    </source>
</evidence>
<evidence type="ECO:0000256" key="13">
    <source>
        <dbReference type="ARBA" id="ARBA00022741"/>
    </source>
</evidence>
<evidence type="ECO:0000256" key="10">
    <source>
        <dbReference type="ARBA" id="ARBA00022490"/>
    </source>
</evidence>
<comment type="catalytic activity">
    <reaction evidence="1 19">
        <text>7-phospho-2-dehydro-3-deoxy-D-arabino-heptonate = 3-dehydroquinate + phosphate</text>
        <dbReference type="Rhea" id="RHEA:21968"/>
        <dbReference type="ChEBI" id="CHEBI:32364"/>
        <dbReference type="ChEBI" id="CHEBI:43474"/>
        <dbReference type="ChEBI" id="CHEBI:58394"/>
        <dbReference type="EC" id="4.2.3.4"/>
    </reaction>
</comment>
<feature type="domain" description="3-dehydroquinate synthase N-terminal" evidence="20">
    <location>
        <begin position="74"/>
        <end position="185"/>
    </location>
</feature>
<evidence type="ECO:0000256" key="6">
    <source>
        <dbReference type="ARBA" id="ARBA00004661"/>
    </source>
</evidence>
<dbReference type="InterPro" id="IPR056179">
    <property type="entry name" value="DHQS_C"/>
</dbReference>
<keyword evidence="18 19" id="KW-0170">Cobalt</keyword>